<dbReference type="InterPro" id="IPR013825">
    <property type="entry name" value="Topo_IA_cen_sub2"/>
</dbReference>
<reference evidence="6" key="1">
    <citation type="submission" date="2013-10" db="EMBL/GenBank/DDBJ databases">
        <title>Antibiotic resistance diversity of beta-lactamase producers in the General Hospital Vienna.</title>
        <authorList>
            <person name="Barisic I."/>
            <person name="Mitteregger D."/>
            <person name="Hirschl A.M."/>
            <person name="Noehammer C."/>
            <person name="Wiesinger-Mayr H."/>
        </authorList>
    </citation>
    <scope>NUCLEOTIDE SEQUENCE [LARGE SCALE GENOMIC DNA]</scope>
    <source>
        <strain evidence="6">IS43</strain>
    </source>
</reference>
<dbReference type="InterPro" id="IPR003602">
    <property type="entry name" value="Topo_IA_DNA-bd_dom"/>
</dbReference>
<evidence type="ECO:0000259" key="5">
    <source>
        <dbReference type="PROSITE" id="PS52039"/>
    </source>
</evidence>
<name>W1DE29_KLEPN</name>
<evidence type="ECO:0000256" key="1">
    <source>
        <dbReference type="ARBA" id="ARBA00023029"/>
    </source>
</evidence>
<dbReference type="AlphaFoldDB" id="W1DE29"/>
<protein>
    <submittedName>
        <fullName evidence="6">DNA topoisomerase I</fullName>
        <ecNumber evidence="6">5.99.1.2</ecNumber>
    </submittedName>
</protein>
<keyword evidence="7" id="KW-1185">Reference proteome</keyword>
<feature type="region of interest" description="Disordered" evidence="4">
    <location>
        <begin position="1"/>
        <end position="25"/>
    </location>
</feature>
<keyword evidence="1" id="KW-0799">Topoisomerase</keyword>
<dbReference type="InterPro" id="IPR023405">
    <property type="entry name" value="Topo_IA_core_domain"/>
</dbReference>
<accession>W1DE29</accession>
<dbReference type="Gene3D" id="1.10.460.10">
    <property type="entry name" value="Topoisomerase I, domain 2"/>
    <property type="match status" value="1"/>
</dbReference>
<dbReference type="GO" id="GO:0003917">
    <property type="term" value="F:DNA topoisomerase type I (single strand cut, ATP-independent) activity"/>
    <property type="evidence" value="ECO:0007669"/>
    <property type="project" value="InterPro"/>
</dbReference>
<evidence type="ECO:0000256" key="3">
    <source>
        <dbReference type="ARBA" id="ARBA00023235"/>
    </source>
</evidence>
<dbReference type="InterPro" id="IPR013824">
    <property type="entry name" value="Topo_IA_cen_sub1"/>
</dbReference>
<comment type="caution">
    <text evidence="6">The sequence shown here is derived from an EMBL/GenBank/DDBJ whole genome shotgun (WGS) entry which is preliminary data.</text>
</comment>
<dbReference type="PANTHER" id="PTHR42785">
    <property type="entry name" value="DNA TOPOISOMERASE, TYPE IA, CORE"/>
    <property type="match status" value="1"/>
</dbReference>
<feature type="domain" description="Topo IA-type catalytic" evidence="5">
    <location>
        <begin position="1"/>
        <end position="233"/>
    </location>
</feature>
<dbReference type="PANTHER" id="PTHR42785:SF1">
    <property type="entry name" value="DNA TOPOISOMERASE"/>
    <property type="match status" value="1"/>
</dbReference>
<dbReference type="InterPro" id="IPR013826">
    <property type="entry name" value="Topo_IA_cen_sub3"/>
</dbReference>
<dbReference type="PRINTS" id="PR00417">
    <property type="entry name" value="PRTPISMRASEI"/>
</dbReference>
<dbReference type="Gene3D" id="2.70.20.10">
    <property type="entry name" value="Topoisomerase I, domain 3"/>
    <property type="match status" value="1"/>
</dbReference>
<dbReference type="PROSITE" id="PS52039">
    <property type="entry name" value="TOPO_IA_2"/>
    <property type="match status" value="1"/>
</dbReference>
<dbReference type="CDD" id="cd00186">
    <property type="entry name" value="TOP1Ac"/>
    <property type="match status" value="1"/>
</dbReference>
<dbReference type="Gene3D" id="1.10.290.10">
    <property type="entry name" value="Topoisomerase I, domain 4"/>
    <property type="match status" value="1"/>
</dbReference>
<evidence type="ECO:0000313" key="7">
    <source>
        <dbReference type="Proteomes" id="UP000019183"/>
    </source>
</evidence>
<dbReference type="EMBL" id="CBWK010000103">
    <property type="protein sequence ID" value="CDL07786.1"/>
    <property type="molecule type" value="Genomic_DNA"/>
</dbReference>
<proteinExistence type="predicted"/>
<evidence type="ECO:0000256" key="4">
    <source>
        <dbReference type="SAM" id="MobiDB-lite"/>
    </source>
</evidence>
<dbReference type="SMART" id="SM00437">
    <property type="entry name" value="TOP1Ac"/>
    <property type="match status" value="1"/>
</dbReference>
<dbReference type="eggNOG" id="COG0550">
    <property type="taxonomic scope" value="Bacteria"/>
</dbReference>
<dbReference type="GO" id="GO:0003677">
    <property type="term" value="F:DNA binding"/>
    <property type="evidence" value="ECO:0007669"/>
    <property type="project" value="UniProtKB-KW"/>
</dbReference>
<dbReference type="Pfam" id="PF01131">
    <property type="entry name" value="Topoisom_bac"/>
    <property type="match status" value="1"/>
</dbReference>
<dbReference type="EC" id="5.99.1.2" evidence="6"/>
<organism evidence="6 7">
    <name type="scientific">Klebsiella pneumoniae IS43</name>
    <dbReference type="NCBI Taxonomy" id="1432552"/>
    <lineage>
        <taxon>Bacteria</taxon>
        <taxon>Pseudomonadati</taxon>
        <taxon>Pseudomonadota</taxon>
        <taxon>Gammaproteobacteria</taxon>
        <taxon>Enterobacterales</taxon>
        <taxon>Enterobacteriaceae</taxon>
        <taxon>Klebsiella/Raoultella group</taxon>
        <taxon>Klebsiella</taxon>
        <taxon>Klebsiella pneumoniae complex</taxon>
    </lineage>
</organism>
<evidence type="ECO:0000256" key="2">
    <source>
        <dbReference type="ARBA" id="ARBA00023125"/>
    </source>
</evidence>
<dbReference type="InterPro" id="IPR000380">
    <property type="entry name" value="Topo_IA"/>
</dbReference>
<dbReference type="GO" id="GO:0006265">
    <property type="term" value="P:DNA topological change"/>
    <property type="evidence" value="ECO:0007669"/>
    <property type="project" value="InterPro"/>
</dbReference>
<dbReference type="SUPFAM" id="SSF56712">
    <property type="entry name" value="Prokaryotic type I DNA topoisomerase"/>
    <property type="match status" value="1"/>
</dbReference>
<dbReference type="InterPro" id="IPR013497">
    <property type="entry name" value="Topo_IA_cen"/>
</dbReference>
<evidence type="ECO:0000313" key="6">
    <source>
        <dbReference type="EMBL" id="CDL07786.1"/>
    </source>
</evidence>
<sequence length="307" mass="34732">MAKKYLPDSANQYASKENSQEAHEAIRPSDVNVLAETLKDMEADAQKLYQLIWRQFVACQMTPAQYDSTTLTVAAGDFKLKARGRTLRFDGWTKVMPALRKGDEDRTLPLVKQGDRLSLVELTPAQHFTKPPARFSEASLVKELEKRGIGRPSTYASIISTIQDRGYVRVENRRFYAEKMGEIVTDRLEENFRDLMNYDFTAQMEDRLDQVANHQAEWKEVLNHFFGDFTTQLATAEKDPEEGGMQPNPMVLTSIDCPTCGRKMGIRTASTGVFPRLFGLCLAAERAVQNHHQPGAGERSPQRAGRR</sequence>
<dbReference type="Proteomes" id="UP000019183">
    <property type="component" value="Unassembled WGS sequence"/>
</dbReference>
<keyword evidence="3 6" id="KW-0413">Isomerase</keyword>
<keyword evidence="2" id="KW-0238">DNA-binding</keyword>